<reference evidence="1 2" key="1">
    <citation type="journal article" date="2016" name="Nat. Commun.">
        <title>Thousands of microbial genomes shed light on interconnected biogeochemical processes in an aquifer system.</title>
        <authorList>
            <person name="Anantharaman K."/>
            <person name="Brown C.T."/>
            <person name="Hug L.A."/>
            <person name="Sharon I."/>
            <person name="Castelle C.J."/>
            <person name="Probst A.J."/>
            <person name="Thomas B.C."/>
            <person name="Singh A."/>
            <person name="Wilkins M.J."/>
            <person name="Karaoz U."/>
            <person name="Brodie E.L."/>
            <person name="Williams K.H."/>
            <person name="Hubbard S.S."/>
            <person name="Banfield J.F."/>
        </authorList>
    </citation>
    <scope>NUCLEOTIDE SEQUENCE [LARGE SCALE GENOMIC DNA]</scope>
</reference>
<evidence type="ECO:0000313" key="1">
    <source>
        <dbReference type="EMBL" id="OGY23282.1"/>
    </source>
</evidence>
<organism evidence="1 2">
    <name type="scientific">Candidatus Woykebacteria bacterium RBG_13_40_7b</name>
    <dbReference type="NCBI Taxonomy" id="1802594"/>
    <lineage>
        <taxon>Bacteria</taxon>
        <taxon>Candidatus Woykeibacteriota</taxon>
    </lineage>
</organism>
<dbReference type="Gene3D" id="3.40.390.10">
    <property type="entry name" value="Collagenase (Catalytic Domain)"/>
    <property type="match status" value="1"/>
</dbReference>
<dbReference type="InterPro" id="IPR024079">
    <property type="entry name" value="MetalloPept_cat_dom_sf"/>
</dbReference>
<evidence type="ECO:0000313" key="2">
    <source>
        <dbReference type="Proteomes" id="UP000177103"/>
    </source>
</evidence>
<sequence>MLVPDPPAMLKVVPLYVYPNDGVAKLQYLQPINYAMRIVQGWYAGKLQGKTFSLEDARVVKSAHNLDFYQYKNCGEFGSWEVLADAVRSSNILLDQTIAIGFIEGWEPSNCGGQGGGGSNMAEISSWAWDDFIPDTPYPSNDGTDFAHYSIQVVAHELGHAFGLGGDQWEDPCLMGHRNSNDDINECILNTSERRILLNNPFFTDVLSFILNGKLDRSFRVGRFRVPYS</sequence>
<comment type="caution">
    <text evidence="1">The sequence shown here is derived from an EMBL/GenBank/DDBJ whole genome shotgun (WGS) entry which is preliminary data.</text>
</comment>
<proteinExistence type="predicted"/>
<dbReference type="SUPFAM" id="SSF55486">
    <property type="entry name" value="Metalloproteases ('zincins'), catalytic domain"/>
    <property type="match status" value="1"/>
</dbReference>
<evidence type="ECO:0008006" key="3">
    <source>
        <dbReference type="Google" id="ProtNLM"/>
    </source>
</evidence>
<dbReference type="Proteomes" id="UP000177103">
    <property type="component" value="Unassembled WGS sequence"/>
</dbReference>
<accession>A0A1G1W6E6</accession>
<protein>
    <recommendedName>
        <fullName evidence="3">Peptidase M10 metallopeptidase domain-containing protein</fullName>
    </recommendedName>
</protein>
<dbReference type="GO" id="GO:0008237">
    <property type="term" value="F:metallopeptidase activity"/>
    <property type="evidence" value="ECO:0007669"/>
    <property type="project" value="InterPro"/>
</dbReference>
<dbReference type="AlphaFoldDB" id="A0A1G1W6E6"/>
<gene>
    <name evidence="1" type="ORF">A2Y57_03685</name>
</gene>
<name>A0A1G1W6E6_9BACT</name>
<dbReference type="EMBL" id="MHCQ01000045">
    <property type="protein sequence ID" value="OGY23282.1"/>
    <property type="molecule type" value="Genomic_DNA"/>
</dbReference>